<name>A0A1V9ZNK0_ACHHY</name>
<dbReference type="AlphaFoldDB" id="A0A1V9ZNK0"/>
<sequence length="120" mass="13179">MIQLEKASATTSKALNAAATSPHAKATVSAEMIQTEKMQLKAVLWALQVPMQDRLDSDVRVIAHLLRDVLAFLSSQALIYIAAECSLLKLNDSDVLHYQEDAITAESQLYIVVREKVIGV</sequence>
<proteinExistence type="predicted"/>
<dbReference type="EMBL" id="JNBR01000053">
    <property type="protein sequence ID" value="OQR99556.1"/>
    <property type="molecule type" value="Genomic_DNA"/>
</dbReference>
<dbReference type="OrthoDB" id="10468847at2759"/>
<reference evidence="1 2" key="1">
    <citation type="journal article" date="2014" name="Genome Biol. Evol.">
        <title>The secreted proteins of Achlya hypogyna and Thraustotheca clavata identify the ancestral oomycete secretome and reveal gene acquisitions by horizontal gene transfer.</title>
        <authorList>
            <person name="Misner I."/>
            <person name="Blouin N."/>
            <person name="Leonard G."/>
            <person name="Richards T.A."/>
            <person name="Lane C.E."/>
        </authorList>
    </citation>
    <scope>NUCLEOTIDE SEQUENCE [LARGE SCALE GENOMIC DNA]</scope>
    <source>
        <strain evidence="1 2">ATCC 48635</strain>
    </source>
</reference>
<evidence type="ECO:0000313" key="1">
    <source>
        <dbReference type="EMBL" id="OQR99556.1"/>
    </source>
</evidence>
<evidence type="ECO:0000313" key="2">
    <source>
        <dbReference type="Proteomes" id="UP000243579"/>
    </source>
</evidence>
<comment type="caution">
    <text evidence="1">The sequence shown here is derived from an EMBL/GenBank/DDBJ whole genome shotgun (WGS) entry which is preliminary data.</text>
</comment>
<gene>
    <name evidence="1" type="ORF">ACHHYP_20232</name>
</gene>
<dbReference type="Proteomes" id="UP000243579">
    <property type="component" value="Unassembled WGS sequence"/>
</dbReference>
<keyword evidence="2" id="KW-1185">Reference proteome</keyword>
<protein>
    <submittedName>
        <fullName evidence="1">Uncharacterized protein</fullName>
    </submittedName>
</protein>
<accession>A0A1V9ZNK0</accession>
<organism evidence="1 2">
    <name type="scientific">Achlya hypogyna</name>
    <name type="common">Oomycete</name>
    <name type="synonym">Protoachlya hypogyna</name>
    <dbReference type="NCBI Taxonomy" id="1202772"/>
    <lineage>
        <taxon>Eukaryota</taxon>
        <taxon>Sar</taxon>
        <taxon>Stramenopiles</taxon>
        <taxon>Oomycota</taxon>
        <taxon>Saprolegniomycetes</taxon>
        <taxon>Saprolegniales</taxon>
        <taxon>Achlyaceae</taxon>
        <taxon>Achlya</taxon>
    </lineage>
</organism>